<evidence type="ECO:0000313" key="6">
    <source>
        <dbReference type="Proteomes" id="UP000028411"/>
    </source>
</evidence>
<sequence length="545" mass="58771">MTGATTMANPHFSDLPKTLDHILPQVIAHVAARYGSTPFIIGEDGATISFAQFKERVDDLARALIAHGVDHGDRVAIWAPNSPEWMIAAAAVESIGAIMVPINTRFKGGEALYILAKTRAKILFTVSGFLGNDYAAMLVQAGSGAGDAGPVRDLPGLSHIVTLDGPDFALFQRRQADEAELTARVAGVTPQTIADILFTSGTTGQPKGAMHSHGQALWMPAIWNESNDLRAGDRMAIVNPFFHSFGYRSGWISALVAGITVYPLATFDAEALLGLIEREKISVLMGPPTIFLSLMEHPRFGTFDLSSLRVGHTGASNVPVDLIRAGREVFGFDLFLTSFGQTECTALATVNYPDASFETIAKTVGKPLPGVELRIVDADGHPLPHGESGELLIRGPVVMQGYFEEPEQTAATIDADGWLHSGDVGCIGEDGTLRILDRLKDVVIVGGFNAYPAEIENILRKHPAIADVCIIGWPDERMGEVCAACVIPKDGATLTLAELTGWSREQMANYKVPRHLFLVDDFPRTPLGKIQKFLLRDQLRARSDG</sequence>
<dbReference type="PANTHER" id="PTHR43201:SF5">
    <property type="entry name" value="MEDIUM-CHAIN ACYL-COA LIGASE ACSF2, MITOCHONDRIAL"/>
    <property type="match status" value="1"/>
</dbReference>
<dbReference type="EC" id="6.2.1.3" evidence="5"/>
<dbReference type="PROSITE" id="PS00455">
    <property type="entry name" value="AMP_BINDING"/>
    <property type="match status" value="1"/>
</dbReference>
<feature type="domain" description="AMP-binding enzyme C-terminal" evidence="4">
    <location>
        <begin position="454"/>
        <end position="529"/>
    </location>
</feature>
<accession>A0A081RDG7</accession>
<dbReference type="GO" id="GO:0004467">
    <property type="term" value="F:long-chain fatty acid-CoA ligase activity"/>
    <property type="evidence" value="ECO:0007669"/>
    <property type="project" value="UniProtKB-EC"/>
</dbReference>
<comment type="similarity">
    <text evidence="1">Belongs to the ATP-dependent AMP-binding enzyme family.</text>
</comment>
<dbReference type="eggNOG" id="COG0318">
    <property type="taxonomic scope" value="Bacteria"/>
</dbReference>
<dbReference type="AlphaFoldDB" id="A0A081RDG7"/>
<dbReference type="Gene3D" id="3.40.50.12780">
    <property type="entry name" value="N-terminal domain of ligase-like"/>
    <property type="match status" value="1"/>
</dbReference>
<evidence type="ECO:0000256" key="1">
    <source>
        <dbReference type="ARBA" id="ARBA00006432"/>
    </source>
</evidence>
<dbReference type="InterPro" id="IPR020845">
    <property type="entry name" value="AMP-binding_CS"/>
</dbReference>
<reference evidence="5 6" key="1">
    <citation type="submission" date="2014-02" db="EMBL/GenBank/DDBJ databases">
        <title>Whole genome sequence of Sphingobium chlorophenolicum NBRC 16172.</title>
        <authorList>
            <person name="Gan H.M."/>
            <person name="Gan H.Y."/>
            <person name="Chew T.H."/>
            <person name="Savka M.A."/>
        </authorList>
    </citation>
    <scope>NUCLEOTIDE SEQUENCE [LARGE SCALE GENOMIC DNA]</scope>
    <source>
        <strain evidence="5 6">NBRC 16172</strain>
    </source>
</reference>
<dbReference type="OrthoDB" id="9803968at2"/>
<comment type="caution">
    <text evidence="5">The sequence shown here is derived from an EMBL/GenBank/DDBJ whole genome shotgun (WGS) entry which is preliminary data.</text>
</comment>
<evidence type="ECO:0000313" key="5">
    <source>
        <dbReference type="EMBL" id="KEQ53240.1"/>
    </source>
</evidence>
<dbReference type="SUPFAM" id="SSF56801">
    <property type="entry name" value="Acetyl-CoA synthetase-like"/>
    <property type="match status" value="1"/>
</dbReference>
<dbReference type="Gene3D" id="3.30.300.30">
    <property type="match status" value="1"/>
</dbReference>
<dbReference type="InterPro" id="IPR025110">
    <property type="entry name" value="AMP-bd_C"/>
</dbReference>
<protein>
    <submittedName>
        <fullName evidence="5">Long-chain-fatty-acid--CoA ligase</fullName>
        <ecNumber evidence="5">6.2.1.3</ecNumber>
    </submittedName>
</protein>
<keyword evidence="2 5" id="KW-0436">Ligase</keyword>
<dbReference type="PANTHER" id="PTHR43201">
    <property type="entry name" value="ACYL-COA SYNTHETASE"/>
    <property type="match status" value="1"/>
</dbReference>
<evidence type="ECO:0000259" key="4">
    <source>
        <dbReference type="Pfam" id="PF13193"/>
    </source>
</evidence>
<dbReference type="Pfam" id="PF13193">
    <property type="entry name" value="AMP-binding_C"/>
    <property type="match status" value="1"/>
</dbReference>
<gene>
    <name evidence="5" type="ORF">BV95_02524</name>
</gene>
<dbReference type="Pfam" id="PF00501">
    <property type="entry name" value="AMP-binding"/>
    <property type="match status" value="1"/>
</dbReference>
<evidence type="ECO:0000256" key="2">
    <source>
        <dbReference type="ARBA" id="ARBA00022598"/>
    </source>
</evidence>
<organism evidence="5 6">
    <name type="scientific">Sphingobium chlorophenolicum</name>
    <dbReference type="NCBI Taxonomy" id="46429"/>
    <lineage>
        <taxon>Bacteria</taxon>
        <taxon>Pseudomonadati</taxon>
        <taxon>Pseudomonadota</taxon>
        <taxon>Alphaproteobacteria</taxon>
        <taxon>Sphingomonadales</taxon>
        <taxon>Sphingomonadaceae</taxon>
        <taxon>Sphingobium</taxon>
    </lineage>
</organism>
<dbReference type="InterPro" id="IPR000873">
    <property type="entry name" value="AMP-dep_synth/lig_dom"/>
</dbReference>
<proteinExistence type="inferred from homology"/>
<dbReference type="GO" id="GO:0031956">
    <property type="term" value="F:medium-chain fatty acid-CoA ligase activity"/>
    <property type="evidence" value="ECO:0007669"/>
    <property type="project" value="TreeGrafter"/>
</dbReference>
<dbReference type="PATRIC" id="fig|46429.4.peg.2502"/>
<evidence type="ECO:0000259" key="3">
    <source>
        <dbReference type="Pfam" id="PF00501"/>
    </source>
</evidence>
<dbReference type="InterPro" id="IPR045851">
    <property type="entry name" value="AMP-bd_C_sf"/>
</dbReference>
<dbReference type="InterPro" id="IPR042099">
    <property type="entry name" value="ANL_N_sf"/>
</dbReference>
<dbReference type="Proteomes" id="UP000028411">
    <property type="component" value="Unassembled WGS sequence"/>
</dbReference>
<feature type="domain" description="AMP-dependent synthetase/ligase" evidence="3">
    <location>
        <begin position="29"/>
        <end position="403"/>
    </location>
</feature>
<dbReference type="EMBL" id="JFHR01000026">
    <property type="protein sequence ID" value="KEQ53240.1"/>
    <property type="molecule type" value="Genomic_DNA"/>
</dbReference>
<name>A0A081RDG7_SPHCR</name>